<sequence length="514" mass="57963">MGRKVQRVCAACTNNCPLFHETNKTSPTSFFKVMAKEEYLRTLYIPPDFSSTVSDLVNKKIIVKDSSGKQWKVKISKVNGSFAFEEGWNVFSLDHRLEVGYLLVFNYIKGSHFDVKIYDPSTCERLDFCKRINQEKSRCRSGSPVRDGMLVAQGPNALIVSESDVPKMKSQHMEVDLVETQNSIEIAQPMCISEHYEDPCYLTNIEFEDKERDDPSCGNDGTMKIANGDLKVSNVDYGSHKFQNDATICNKDPMLEEILGMGAALDASEHEMSGRNNSLGETNKNTYGKTSALKLEENIENKVIMFKREAQECQVAEGLGEMKKVAADMTPKPCCSMDKLSATGAFLSATSEEICYSLQISLFMIACTCKLSKRSKKELVTLDELGAAELPEENKGKLGHSSRTFNQDDEIHFKTASTLSFAIPKDNNGYLKLPTWLPLNGKATKRQRMVVLLRDPVRRLWPVFYHKQPRLNLLTHGWLDFCRANNIQPADVCYFEAEPENKSQRILAVHIAHK</sequence>
<comment type="subcellular location">
    <subcellularLocation>
        <location evidence="1">Nucleus</location>
    </subcellularLocation>
</comment>
<dbReference type="AlphaFoldDB" id="A0AAN9MD53"/>
<evidence type="ECO:0000256" key="4">
    <source>
        <dbReference type="ARBA" id="ARBA00023163"/>
    </source>
</evidence>
<keyword evidence="3" id="KW-0238">DNA-binding</keyword>
<gene>
    <name evidence="7" type="ORF">VNO77_09550</name>
</gene>
<feature type="domain" description="TF-B3" evidence="6">
    <location>
        <begin position="416"/>
        <end position="514"/>
    </location>
</feature>
<evidence type="ECO:0000313" key="7">
    <source>
        <dbReference type="EMBL" id="KAK7350679.1"/>
    </source>
</evidence>
<dbReference type="CDD" id="cd10017">
    <property type="entry name" value="B3_DNA"/>
    <property type="match status" value="2"/>
</dbReference>
<dbReference type="PROSITE" id="PS50863">
    <property type="entry name" value="B3"/>
    <property type="match status" value="2"/>
</dbReference>
<dbReference type="GO" id="GO:0003677">
    <property type="term" value="F:DNA binding"/>
    <property type="evidence" value="ECO:0007669"/>
    <property type="project" value="UniProtKB-KW"/>
</dbReference>
<comment type="caution">
    <text evidence="7">The sequence shown here is derived from an EMBL/GenBank/DDBJ whole genome shotgun (WGS) entry which is preliminary data.</text>
</comment>
<evidence type="ECO:0000256" key="3">
    <source>
        <dbReference type="ARBA" id="ARBA00023125"/>
    </source>
</evidence>
<proteinExistence type="predicted"/>
<feature type="domain" description="TF-B3" evidence="6">
    <location>
        <begin position="28"/>
        <end position="121"/>
    </location>
</feature>
<keyword evidence="4" id="KW-0804">Transcription</keyword>
<name>A0AAN9MD53_CANGL</name>
<dbReference type="EMBL" id="JAYMYQ010000002">
    <property type="protein sequence ID" value="KAK7350679.1"/>
    <property type="molecule type" value="Genomic_DNA"/>
</dbReference>
<keyword evidence="5" id="KW-0539">Nucleus</keyword>
<evidence type="ECO:0000256" key="2">
    <source>
        <dbReference type="ARBA" id="ARBA00023015"/>
    </source>
</evidence>
<dbReference type="PANTHER" id="PTHR31920">
    <property type="entry name" value="B3 DOMAIN-CONTAINING"/>
    <property type="match status" value="1"/>
</dbReference>
<dbReference type="PANTHER" id="PTHR31920:SF145">
    <property type="entry name" value="B3 DOMAIN-CONTAINING PROTEIN REM20-LIKE ISOFORM X1"/>
    <property type="match status" value="1"/>
</dbReference>
<evidence type="ECO:0000256" key="1">
    <source>
        <dbReference type="ARBA" id="ARBA00004123"/>
    </source>
</evidence>
<evidence type="ECO:0000259" key="6">
    <source>
        <dbReference type="PROSITE" id="PS50863"/>
    </source>
</evidence>
<dbReference type="InterPro" id="IPR050655">
    <property type="entry name" value="Plant_B3_domain"/>
</dbReference>
<dbReference type="InterPro" id="IPR003340">
    <property type="entry name" value="B3_DNA-bd"/>
</dbReference>
<dbReference type="Gene3D" id="2.40.330.10">
    <property type="entry name" value="DNA-binding pseudobarrel domain"/>
    <property type="match status" value="2"/>
</dbReference>
<keyword evidence="2" id="KW-0805">Transcription regulation</keyword>
<accession>A0AAN9MD53</accession>
<evidence type="ECO:0000313" key="8">
    <source>
        <dbReference type="Proteomes" id="UP001367508"/>
    </source>
</evidence>
<reference evidence="7 8" key="1">
    <citation type="submission" date="2024-01" db="EMBL/GenBank/DDBJ databases">
        <title>The genomes of 5 underutilized Papilionoideae crops provide insights into root nodulation and disease resistanc.</title>
        <authorList>
            <person name="Jiang F."/>
        </authorList>
    </citation>
    <scope>NUCLEOTIDE SEQUENCE [LARGE SCALE GENOMIC DNA]</scope>
    <source>
        <strain evidence="7">LVBAO_FW01</strain>
        <tissue evidence="7">Leaves</tissue>
    </source>
</reference>
<dbReference type="InterPro" id="IPR015300">
    <property type="entry name" value="DNA-bd_pseudobarrel_sf"/>
</dbReference>
<dbReference type="Pfam" id="PF02362">
    <property type="entry name" value="B3"/>
    <property type="match status" value="2"/>
</dbReference>
<organism evidence="7 8">
    <name type="scientific">Canavalia gladiata</name>
    <name type="common">Sword bean</name>
    <name type="synonym">Dolichos gladiatus</name>
    <dbReference type="NCBI Taxonomy" id="3824"/>
    <lineage>
        <taxon>Eukaryota</taxon>
        <taxon>Viridiplantae</taxon>
        <taxon>Streptophyta</taxon>
        <taxon>Embryophyta</taxon>
        <taxon>Tracheophyta</taxon>
        <taxon>Spermatophyta</taxon>
        <taxon>Magnoliopsida</taxon>
        <taxon>eudicotyledons</taxon>
        <taxon>Gunneridae</taxon>
        <taxon>Pentapetalae</taxon>
        <taxon>rosids</taxon>
        <taxon>fabids</taxon>
        <taxon>Fabales</taxon>
        <taxon>Fabaceae</taxon>
        <taxon>Papilionoideae</taxon>
        <taxon>50 kb inversion clade</taxon>
        <taxon>NPAAA clade</taxon>
        <taxon>indigoferoid/millettioid clade</taxon>
        <taxon>Phaseoleae</taxon>
        <taxon>Canavalia</taxon>
    </lineage>
</organism>
<dbReference type="SMART" id="SM01019">
    <property type="entry name" value="B3"/>
    <property type="match status" value="2"/>
</dbReference>
<keyword evidence="8" id="KW-1185">Reference proteome</keyword>
<dbReference type="SUPFAM" id="SSF101936">
    <property type="entry name" value="DNA-binding pseudobarrel domain"/>
    <property type="match status" value="2"/>
</dbReference>
<dbReference type="GO" id="GO:0005634">
    <property type="term" value="C:nucleus"/>
    <property type="evidence" value="ECO:0007669"/>
    <property type="project" value="UniProtKB-SubCell"/>
</dbReference>
<evidence type="ECO:0000256" key="5">
    <source>
        <dbReference type="ARBA" id="ARBA00023242"/>
    </source>
</evidence>
<protein>
    <recommendedName>
        <fullName evidence="6">TF-B3 domain-containing protein</fullName>
    </recommendedName>
</protein>
<dbReference type="Proteomes" id="UP001367508">
    <property type="component" value="Unassembled WGS sequence"/>
</dbReference>